<reference evidence="4 5" key="1">
    <citation type="submission" date="2018-08" db="EMBL/GenBank/DDBJ databases">
        <title>Wenzhouxiangella salilacus sp. nov., a novel bacterium isolated from a saline lake in Xinjiang Province, China.</title>
        <authorList>
            <person name="Han S."/>
        </authorList>
    </citation>
    <scope>NUCLEOTIDE SEQUENCE [LARGE SCALE GENOMIC DNA]</scope>
    <source>
        <strain evidence="4 5">XDB06</strain>
    </source>
</reference>
<keyword evidence="2" id="KW-0472">Membrane</keyword>
<evidence type="ECO:0000256" key="2">
    <source>
        <dbReference type="SAM" id="Phobius"/>
    </source>
</evidence>
<dbReference type="Proteomes" id="UP000260351">
    <property type="component" value="Unassembled WGS sequence"/>
</dbReference>
<protein>
    <submittedName>
        <fullName evidence="4">Nuclear transport factor 2 family protein</fullName>
    </submittedName>
</protein>
<dbReference type="SUPFAM" id="SSF54427">
    <property type="entry name" value="NTF2-like"/>
    <property type="match status" value="1"/>
</dbReference>
<dbReference type="Gene3D" id="3.10.450.50">
    <property type="match status" value="1"/>
</dbReference>
<evidence type="ECO:0000313" key="5">
    <source>
        <dbReference type="Proteomes" id="UP000260351"/>
    </source>
</evidence>
<keyword evidence="5" id="KW-1185">Reference proteome</keyword>
<evidence type="ECO:0000256" key="1">
    <source>
        <dbReference type="SAM" id="MobiDB-lite"/>
    </source>
</evidence>
<dbReference type="EMBL" id="QUZK01000016">
    <property type="protein sequence ID" value="RFF31755.1"/>
    <property type="molecule type" value="Genomic_DNA"/>
</dbReference>
<dbReference type="OrthoDB" id="119951at2"/>
<keyword evidence="2" id="KW-0812">Transmembrane</keyword>
<keyword evidence="2" id="KW-1133">Transmembrane helix</keyword>
<dbReference type="AlphaFoldDB" id="A0A3E1KB66"/>
<comment type="caution">
    <text evidence="4">The sequence shown here is derived from an EMBL/GenBank/DDBJ whole genome shotgun (WGS) entry which is preliminary data.</text>
</comment>
<name>A0A3E1KB66_9GAMM</name>
<evidence type="ECO:0000259" key="3">
    <source>
        <dbReference type="Pfam" id="PF14534"/>
    </source>
</evidence>
<dbReference type="InterPro" id="IPR027843">
    <property type="entry name" value="DUF4440"/>
</dbReference>
<feature type="region of interest" description="Disordered" evidence="1">
    <location>
        <begin position="1"/>
        <end position="21"/>
    </location>
</feature>
<proteinExistence type="predicted"/>
<dbReference type="Pfam" id="PF14534">
    <property type="entry name" value="DUF4440"/>
    <property type="match status" value="1"/>
</dbReference>
<evidence type="ECO:0000313" key="4">
    <source>
        <dbReference type="EMBL" id="RFF31755.1"/>
    </source>
</evidence>
<accession>A0A3E1KB66</accession>
<feature type="domain" description="DUF4440" evidence="3">
    <location>
        <begin position="96"/>
        <end position="205"/>
    </location>
</feature>
<organism evidence="4 5">
    <name type="scientific">Wenzhouxiangella sediminis</name>
    <dbReference type="NCBI Taxonomy" id="1792836"/>
    <lineage>
        <taxon>Bacteria</taxon>
        <taxon>Pseudomonadati</taxon>
        <taxon>Pseudomonadota</taxon>
        <taxon>Gammaproteobacteria</taxon>
        <taxon>Chromatiales</taxon>
        <taxon>Wenzhouxiangellaceae</taxon>
        <taxon>Wenzhouxiangella</taxon>
    </lineage>
</organism>
<dbReference type="InterPro" id="IPR032710">
    <property type="entry name" value="NTF2-like_dom_sf"/>
</dbReference>
<sequence length="213" mass="23823">MSHSSGSVCTWKKGGKPHPRIARSSKARIGSEGRPNQWHCRSLRRGVIVGLPVHRSEKTMKVTKRQRLCAFGVVLAFGLTGAVAQAGSDDALRDEILARDSEMFTAFNERDVAAMGEFFSADLEFYHDKTGLTGREYSLNSLRSLAESGSDLTRELLSTEVYPVPEFGAIQTGEHRFCHTEGGEQDCGVFKFTHIWRQDDQGWKITRVISYDH</sequence>
<gene>
    <name evidence="4" type="ORF">DZC52_03660</name>
</gene>
<feature type="transmembrane region" description="Helical" evidence="2">
    <location>
        <begin position="68"/>
        <end position="87"/>
    </location>
</feature>